<dbReference type="EMBL" id="ML769587">
    <property type="protein sequence ID" value="KAE9392791.1"/>
    <property type="molecule type" value="Genomic_DNA"/>
</dbReference>
<evidence type="ECO:0000313" key="2">
    <source>
        <dbReference type="EMBL" id="KAE9392791.1"/>
    </source>
</evidence>
<dbReference type="GO" id="GO:0046961">
    <property type="term" value="F:proton-transporting ATPase activity, rotational mechanism"/>
    <property type="evidence" value="ECO:0007669"/>
    <property type="project" value="InterPro"/>
</dbReference>
<protein>
    <submittedName>
        <fullName evidence="2">Uncharacterized protein</fullName>
    </submittedName>
</protein>
<dbReference type="GO" id="GO:0033179">
    <property type="term" value="C:proton-transporting V-type ATPase, V0 domain"/>
    <property type="evidence" value="ECO:0007669"/>
    <property type="project" value="InterPro"/>
</dbReference>
<gene>
    <name evidence="2" type="ORF">BT96DRAFT_260169</name>
</gene>
<dbReference type="InterPro" id="IPR036079">
    <property type="entry name" value="ATPase_csu/dsu_sf"/>
</dbReference>
<dbReference type="SUPFAM" id="SSF103486">
    <property type="entry name" value="V-type ATP synthase subunit C"/>
    <property type="match status" value="1"/>
</dbReference>
<organism evidence="2 3">
    <name type="scientific">Gymnopus androsaceus JB14</name>
    <dbReference type="NCBI Taxonomy" id="1447944"/>
    <lineage>
        <taxon>Eukaryota</taxon>
        <taxon>Fungi</taxon>
        <taxon>Dikarya</taxon>
        <taxon>Basidiomycota</taxon>
        <taxon>Agaricomycotina</taxon>
        <taxon>Agaricomycetes</taxon>
        <taxon>Agaricomycetidae</taxon>
        <taxon>Agaricales</taxon>
        <taxon>Marasmiineae</taxon>
        <taxon>Omphalotaceae</taxon>
        <taxon>Gymnopus</taxon>
    </lineage>
</organism>
<dbReference type="Proteomes" id="UP000799118">
    <property type="component" value="Unassembled WGS sequence"/>
</dbReference>
<keyword evidence="1" id="KW-0812">Transmembrane</keyword>
<evidence type="ECO:0000313" key="3">
    <source>
        <dbReference type="Proteomes" id="UP000799118"/>
    </source>
</evidence>
<accession>A0A6A4H3Y3</accession>
<keyword evidence="1" id="KW-1133">Transmembrane helix</keyword>
<feature type="transmembrane region" description="Helical" evidence="1">
    <location>
        <begin position="21"/>
        <end position="42"/>
    </location>
</feature>
<proteinExistence type="predicted"/>
<dbReference type="Pfam" id="PF01992">
    <property type="entry name" value="vATP-synt_AC39"/>
    <property type="match status" value="1"/>
</dbReference>
<keyword evidence="1" id="KW-0472">Membrane</keyword>
<dbReference type="InterPro" id="IPR016727">
    <property type="entry name" value="ATPase_V0-cplx_dsu"/>
</dbReference>
<evidence type="ECO:0000256" key="1">
    <source>
        <dbReference type="SAM" id="Phobius"/>
    </source>
</evidence>
<dbReference type="PANTHER" id="PTHR11028">
    <property type="entry name" value="VACUOLAR ATP SYNTHASE SUBUNIT AC39"/>
    <property type="match status" value="1"/>
</dbReference>
<dbReference type="AlphaFoldDB" id="A0A6A4H3Y3"/>
<dbReference type="InterPro" id="IPR002843">
    <property type="entry name" value="ATPase_V0-cplx_csu/dsu"/>
</dbReference>
<sequence length="183" mass="20928">MSSIGRIRVYACPLYSLQRGRLIPLGAFGPYSTFVLLARALYSSLLPRLPLCLRPRRYHHRNHPKHRLQKLPRRLLLLLPLPRWFHLGRHDPHPLLRGRSTTLNITINSFNSDLSKEERAKLFPNIGRLFPEWNNQLAKADEIDQVRMVCENAGEYRQFFSDAGAHEALPTGTTQAAASSPNS</sequence>
<keyword evidence="3" id="KW-1185">Reference proteome</keyword>
<dbReference type="OrthoDB" id="10250083at2759"/>
<reference evidence="2" key="1">
    <citation type="journal article" date="2019" name="Environ. Microbiol.">
        <title>Fungal ecological strategies reflected in gene transcription - a case study of two litter decomposers.</title>
        <authorList>
            <person name="Barbi F."/>
            <person name="Kohler A."/>
            <person name="Barry K."/>
            <person name="Baskaran P."/>
            <person name="Daum C."/>
            <person name="Fauchery L."/>
            <person name="Ihrmark K."/>
            <person name="Kuo A."/>
            <person name="LaButti K."/>
            <person name="Lipzen A."/>
            <person name="Morin E."/>
            <person name="Grigoriev I.V."/>
            <person name="Henrissat B."/>
            <person name="Lindahl B."/>
            <person name="Martin F."/>
        </authorList>
    </citation>
    <scope>NUCLEOTIDE SEQUENCE</scope>
    <source>
        <strain evidence="2">JB14</strain>
    </source>
</reference>
<name>A0A6A4H3Y3_9AGAR</name>